<dbReference type="InterPro" id="IPR013735">
    <property type="entry name" value="TF_NusA_N"/>
</dbReference>
<dbReference type="SUPFAM" id="SSF50249">
    <property type="entry name" value="Nucleic acid-binding proteins"/>
    <property type="match status" value="1"/>
</dbReference>
<protein>
    <recommendedName>
        <fullName evidence="7">Transcription termination/antitermination protein NusA</fullName>
    </recommendedName>
</protein>
<keyword evidence="4 7" id="KW-0694">RNA-binding</keyword>
<feature type="region of interest" description="Disordered" evidence="8">
    <location>
        <begin position="349"/>
        <end position="373"/>
    </location>
</feature>
<dbReference type="InterPro" id="IPR058582">
    <property type="entry name" value="KH_NusA_2nd"/>
</dbReference>
<dbReference type="Gene3D" id="2.40.50.140">
    <property type="entry name" value="Nucleic acid-binding proteins"/>
    <property type="match status" value="1"/>
</dbReference>
<evidence type="ECO:0000256" key="3">
    <source>
        <dbReference type="ARBA" id="ARBA00022814"/>
    </source>
</evidence>
<dbReference type="InterPro" id="IPR010213">
    <property type="entry name" value="TF_NusA"/>
</dbReference>
<keyword evidence="1 7" id="KW-0806">Transcription termination</keyword>
<proteinExistence type="inferred from homology"/>
<dbReference type="GO" id="GO:0003723">
    <property type="term" value="F:RNA binding"/>
    <property type="evidence" value="ECO:0007669"/>
    <property type="project" value="UniProtKB-UniRule"/>
</dbReference>
<dbReference type="Gene3D" id="3.30.1480.10">
    <property type="entry name" value="NusA, N-terminal domain"/>
    <property type="match status" value="1"/>
</dbReference>
<dbReference type="EMBL" id="OUUY01000064">
    <property type="protein sequence ID" value="SPQ00227.1"/>
    <property type="molecule type" value="Genomic_DNA"/>
</dbReference>
<dbReference type="FunFam" id="3.30.300.20:FF:000002">
    <property type="entry name" value="Transcription termination/antitermination protein NusA"/>
    <property type="match status" value="1"/>
</dbReference>
<dbReference type="SUPFAM" id="SSF69705">
    <property type="entry name" value="Transcription factor NusA, N-terminal domain"/>
    <property type="match status" value="1"/>
</dbReference>
<keyword evidence="3 7" id="KW-0889">Transcription antitermination</keyword>
<dbReference type="InterPro" id="IPR025249">
    <property type="entry name" value="TF_NusA_KH_1st"/>
</dbReference>
<evidence type="ECO:0000256" key="4">
    <source>
        <dbReference type="ARBA" id="ARBA00022884"/>
    </source>
</evidence>
<keyword evidence="5 7" id="KW-0805">Transcription regulation</keyword>
<organism evidence="10 11">
    <name type="scientific">Candidatus Sulfobium mesophilum</name>
    <dbReference type="NCBI Taxonomy" id="2016548"/>
    <lineage>
        <taxon>Bacteria</taxon>
        <taxon>Pseudomonadati</taxon>
        <taxon>Nitrospirota</taxon>
        <taxon>Nitrospiria</taxon>
        <taxon>Nitrospirales</taxon>
        <taxon>Nitrospiraceae</taxon>
        <taxon>Candidatus Sulfobium</taxon>
    </lineage>
</organism>
<dbReference type="GO" id="GO:0003700">
    <property type="term" value="F:DNA-binding transcription factor activity"/>
    <property type="evidence" value="ECO:0007669"/>
    <property type="project" value="InterPro"/>
</dbReference>
<keyword evidence="2 7" id="KW-0963">Cytoplasm</keyword>
<dbReference type="InterPro" id="IPR009019">
    <property type="entry name" value="KH_sf_prok-type"/>
</dbReference>
<dbReference type="InterPro" id="IPR030842">
    <property type="entry name" value="TF_NusA_bacterial"/>
</dbReference>
<dbReference type="PANTHER" id="PTHR22648">
    <property type="entry name" value="TRANSCRIPTION TERMINATION FACTOR NUSA"/>
    <property type="match status" value="1"/>
</dbReference>
<dbReference type="InterPro" id="IPR004087">
    <property type="entry name" value="KH_dom"/>
</dbReference>
<dbReference type="PROSITE" id="PS50084">
    <property type="entry name" value="KH_TYPE_1"/>
    <property type="match status" value="1"/>
</dbReference>
<evidence type="ECO:0000256" key="8">
    <source>
        <dbReference type="SAM" id="MobiDB-lite"/>
    </source>
</evidence>
<reference evidence="11" key="1">
    <citation type="submission" date="2018-03" db="EMBL/GenBank/DDBJ databases">
        <authorList>
            <person name="Zecchin S."/>
        </authorList>
    </citation>
    <scope>NUCLEOTIDE SEQUENCE [LARGE SCALE GENOMIC DNA]</scope>
</reference>
<evidence type="ECO:0000256" key="5">
    <source>
        <dbReference type="ARBA" id="ARBA00023015"/>
    </source>
</evidence>
<dbReference type="SUPFAM" id="SSF54814">
    <property type="entry name" value="Prokaryotic type KH domain (KH-domain type II)"/>
    <property type="match status" value="2"/>
</dbReference>
<dbReference type="CDD" id="cd22529">
    <property type="entry name" value="KH-II_NusA_rpt2"/>
    <property type="match status" value="1"/>
</dbReference>
<dbReference type="Pfam" id="PF00575">
    <property type="entry name" value="S1"/>
    <property type="match status" value="1"/>
</dbReference>
<evidence type="ECO:0000259" key="9">
    <source>
        <dbReference type="PROSITE" id="PS50126"/>
    </source>
</evidence>
<comment type="subunit">
    <text evidence="7">Monomer. Binds directly to the core enzyme of the DNA-dependent RNA polymerase and to nascent RNA.</text>
</comment>
<dbReference type="OrthoDB" id="9807233at2"/>
<evidence type="ECO:0000256" key="7">
    <source>
        <dbReference type="HAMAP-Rule" id="MF_00945"/>
    </source>
</evidence>
<dbReference type="SMART" id="SM00322">
    <property type="entry name" value="KH"/>
    <property type="match status" value="2"/>
</dbReference>
<dbReference type="InterPro" id="IPR015946">
    <property type="entry name" value="KH_dom-like_a/b"/>
</dbReference>
<dbReference type="Pfam" id="PF13184">
    <property type="entry name" value="KH_NusA_1st"/>
    <property type="match status" value="1"/>
</dbReference>
<dbReference type="GO" id="GO:0005829">
    <property type="term" value="C:cytosol"/>
    <property type="evidence" value="ECO:0007669"/>
    <property type="project" value="TreeGrafter"/>
</dbReference>
<dbReference type="PANTHER" id="PTHR22648:SF0">
    <property type="entry name" value="TRANSCRIPTION TERMINATION_ANTITERMINATION PROTEIN NUSA"/>
    <property type="match status" value="1"/>
</dbReference>
<dbReference type="NCBIfam" id="TIGR01953">
    <property type="entry name" value="NusA"/>
    <property type="match status" value="1"/>
</dbReference>
<dbReference type="InterPro" id="IPR036555">
    <property type="entry name" value="NusA_N_sf"/>
</dbReference>
<dbReference type="PROSITE" id="PS50126">
    <property type="entry name" value="S1"/>
    <property type="match status" value="1"/>
</dbReference>
<dbReference type="InterPro" id="IPR012340">
    <property type="entry name" value="NA-bd_OB-fold"/>
</dbReference>
<comment type="subcellular location">
    <subcellularLocation>
        <location evidence="7">Cytoplasm</location>
    </subcellularLocation>
</comment>
<name>A0A2U3QFN6_9BACT</name>
<evidence type="ECO:0000313" key="10">
    <source>
        <dbReference type="EMBL" id="SPQ00227.1"/>
    </source>
</evidence>
<dbReference type="Pfam" id="PF08529">
    <property type="entry name" value="NusA_N"/>
    <property type="match status" value="1"/>
</dbReference>
<dbReference type="Gene3D" id="3.30.300.20">
    <property type="match status" value="2"/>
</dbReference>
<feature type="domain" description="S1 motif" evidence="9">
    <location>
        <begin position="135"/>
        <end position="199"/>
    </location>
</feature>
<dbReference type="CDD" id="cd02134">
    <property type="entry name" value="KH-II_NusA_rpt1"/>
    <property type="match status" value="1"/>
</dbReference>
<dbReference type="Proteomes" id="UP000245125">
    <property type="component" value="Unassembled WGS sequence"/>
</dbReference>
<dbReference type="InterPro" id="IPR003029">
    <property type="entry name" value="S1_domain"/>
</dbReference>
<evidence type="ECO:0000313" key="11">
    <source>
        <dbReference type="Proteomes" id="UP000245125"/>
    </source>
</evidence>
<evidence type="ECO:0000256" key="6">
    <source>
        <dbReference type="ARBA" id="ARBA00023163"/>
    </source>
</evidence>
<dbReference type="HAMAP" id="MF_00945_B">
    <property type="entry name" value="NusA_B"/>
    <property type="match status" value="1"/>
</dbReference>
<keyword evidence="11" id="KW-1185">Reference proteome</keyword>
<keyword evidence="6 7" id="KW-0804">Transcription</keyword>
<accession>A0A2U3QFN6</accession>
<dbReference type="AlphaFoldDB" id="A0A2U3QFN6"/>
<dbReference type="GO" id="GO:0006353">
    <property type="term" value="P:DNA-templated transcription termination"/>
    <property type="evidence" value="ECO:0007669"/>
    <property type="project" value="UniProtKB-UniRule"/>
</dbReference>
<dbReference type="FunFam" id="3.30.1480.10:FF:000002">
    <property type="entry name" value="Transcription termination/antitermination protein NusA"/>
    <property type="match status" value="1"/>
</dbReference>
<dbReference type="GO" id="GO:0031564">
    <property type="term" value="P:transcription antitermination"/>
    <property type="evidence" value="ECO:0007669"/>
    <property type="project" value="UniProtKB-UniRule"/>
</dbReference>
<evidence type="ECO:0000256" key="1">
    <source>
        <dbReference type="ARBA" id="ARBA00022472"/>
    </source>
</evidence>
<comment type="function">
    <text evidence="7">Participates in both transcription termination and antitermination.</text>
</comment>
<dbReference type="FunFam" id="3.30.300.20:FF:000005">
    <property type="entry name" value="Transcription termination/antitermination protein NusA"/>
    <property type="match status" value="1"/>
</dbReference>
<dbReference type="SMART" id="SM00316">
    <property type="entry name" value="S1"/>
    <property type="match status" value="1"/>
</dbReference>
<evidence type="ECO:0000256" key="2">
    <source>
        <dbReference type="ARBA" id="ARBA00022490"/>
    </source>
</evidence>
<sequence length="373" mass="41545">MTKELCHVVEQISREKGISKEVLIEALESALLSAMRKKYGGRTNINLIIDRQKCNIRVFETKSIVAAVKDPLEEISITDARKIDPEKNEGETVDIPLDLHDLGRIAAQTAKQVIFQRVREAERDVIYSEFKDKAGQIVTGTVMRKEKGFYYINLGKTEAILPIKDTLPTENLKRGDPVKAIIEDVRVTTKGPAILISRTSAEFVAGLFKMEVPEISEGLVQIKNIVREPGERTKIAVYSKNSAVDPVGSCVGMKGTRVQTIVRELRGERIDIIPWADDPRMLIARALSPAAIDKIGINEEGKTAMVVVNDQQLSLAIGKKGQNVRLAMKLTGWDIDIISDTEYSKIRMEETDKNLEDTLKKEAQKKDHPSADG</sequence>
<gene>
    <name evidence="7 10" type="primary">nusA</name>
    <name evidence="10" type="ORF">NBG4_20033</name>
</gene>
<dbReference type="Pfam" id="PF26594">
    <property type="entry name" value="KH_NusA_2nd"/>
    <property type="match status" value="1"/>
</dbReference>
<comment type="similarity">
    <text evidence="7">Belongs to the NusA family.</text>
</comment>
<dbReference type="CDD" id="cd04455">
    <property type="entry name" value="S1_NusA"/>
    <property type="match status" value="1"/>
</dbReference>